<dbReference type="KEGG" id="pyo:PY17X_0200481"/>
<evidence type="ECO:0000256" key="2">
    <source>
        <dbReference type="SAM" id="Phobius"/>
    </source>
</evidence>
<dbReference type="GeneID" id="34859332"/>
<dbReference type="VEuPathDB" id="PlasmoDB:PY17X_0200481"/>
<protein>
    <submittedName>
        <fullName evidence="3">PIR protein</fullName>
    </submittedName>
</protein>
<dbReference type="EMBL" id="LM993656">
    <property type="protein sequence ID" value="VTZ71629.1"/>
    <property type="molecule type" value="Genomic_DNA"/>
</dbReference>
<dbReference type="RefSeq" id="XP_022810930.1">
    <property type="nucleotide sequence ID" value="XM_022955994.1"/>
</dbReference>
<dbReference type="OrthoDB" id="7311754at2759"/>
<feature type="compositionally biased region" description="Polar residues" evidence="1">
    <location>
        <begin position="555"/>
        <end position="578"/>
    </location>
</feature>
<keyword evidence="2" id="KW-1133">Transmembrane helix</keyword>
<feature type="compositionally biased region" description="Polar residues" evidence="1">
    <location>
        <begin position="287"/>
        <end position="301"/>
    </location>
</feature>
<accession>A0A4V0KEG9</accession>
<feature type="compositionally biased region" description="Polar residues" evidence="1">
    <location>
        <begin position="261"/>
        <end position="279"/>
    </location>
</feature>
<proteinExistence type="predicted"/>
<reference evidence="3 4" key="1">
    <citation type="journal article" date="2014" name="BMC Biol.">
        <title>A comprehensive evaluation of rodent malaria parasite genomes and gene expression.</title>
        <authorList>
            <person name="Otto T.D."/>
            <person name="Bohme U."/>
            <person name="Jackson A.P."/>
            <person name="Hunt M."/>
            <person name="Franke-Fayard B."/>
            <person name="Hoeijmakers W.A."/>
            <person name="Religa A.A."/>
            <person name="Robertson L."/>
            <person name="Sanders M."/>
            <person name="Ogun S.A."/>
            <person name="Cunningham D."/>
            <person name="Erhart A."/>
            <person name="Billker O."/>
            <person name="Khan S.M."/>
            <person name="Stunnenberg H.G."/>
            <person name="Langhorne J."/>
            <person name="Holder A.A."/>
            <person name="Waters A.P."/>
            <person name="Newbold C.I."/>
            <person name="Pain A."/>
            <person name="Berriman M."/>
            <person name="Janse C.J."/>
        </authorList>
    </citation>
    <scope>NUCLEOTIDE SEQUENCE [LARGE SCALE GENOMIC DNA]</scope>
    <source>
        <strain evidence="3 4">17X</strain>
    </source>
</reference>
<dbReference type="Proteomes" id="UP000072874">
    <property type="component" value="Chromosome 2"/>
</dbReference>
<dbReference type="AlphaFoldDB" id="A0A4V0KEG9"/>
<feature type="compositionally biased region" description="Basic and acidic residues" evidence="1">
    <location>
        <begin position="498"/>
        <end position="508"/>
    </location>
</feature>
<feature type="compositionally biased region" description="Polar residues" evidence="1">
    <location>
        <begin position="374"/>
        <end position="421"/>
    </location>
</feature>
<dbReference type="VEuPathDB" id="PlasmoDB:PY05432"/>
<evidence type="ECO:0000313" key="3">
    <source>
        <dbReference type="EMBL" id="VTZ71629.1"/>
    </source>
</evidence>
<keyword evidence="2" id="KW-0472">Membrane</keyword>
<feature type="compositionally biased region" description="Polar residues" evidence="1">
    <location>
        <begin position="589"/>
        <end position="599"/>
    </location>
</feature>
<feature type="transmembrane region" description="Helical" evidence="2">
    <location>
        <begin position="635"/>
        <end position="658"/>
    </location>
</feature>
<feature type="region of interest" description="Disordered" evidence="1">
    <location>
        <begin position="261"/>
        <end position="429"/>
    </location>
</feature>
<dbReference type="VEuPathDB" id="PlasmoDB:Py17XNL_000202567"/>
<keyword evidence="2" id="KW-0812">Transmembrane</keyword>
<feature type="compositionally biased region" description="Basic and acidic residues" evidence="1">
    <location>
        <begin position="579"/>
        <end position="588"/>
    </location>
</feature>
<evidence type="ECO:0000256" key="1">
    <source>
        <dbReference type="SAM" id="MobiDB-lite"/>
    </source>
</evidence>
<gene>
    <name evidence="3" type="ORF">PY17X_0200481</name>
</gene>
<feature type="region of interest" description="Disordered" evidence="1">
    <location>
        <begin position="496"/>
        <end position="599"/>
    </location>
</feature>
<evidence type="ECO:0000313" key="4">
    <source>
        <dbReference type="Proteomes" id="UP000072874"/>
    </source>
</evidence>
<feature type="compositionally biased region" description="Polar residues" evidence="1">
    <location>
        <begin position="328"/>
        <end position="366"/>
    </location>
</feature>
<dbReference type="VEuPathDB" id="PlasmoDB:PYYM_0724400"/>
<organism evidence="3 4">
    <name type="scientific">Plasmodium yoelii</name>
    <dbReference type="NCBI Taxonomy" id="5861"/>
    <lineage>
        <taxon>Eukaryota</taxon>
        <taxon>Sar</taxon>
        <taxon>Alveolata</taxon>
        <taxon>Apicomplexa</taxon>
        <taxon>Aconoidasida</taxon>
        <taxon>Haemosporida</taxon>
        <taxon>Plasmodiidae</taxon>
        <taxon>Plasmodium</taxon>
        <taxon>Plasmodium (Vinckeia)</taxon>
    </lineage>
</organism>
<feature type="compositionally biased region" description="Polar residues" evidence="1">
    <location>
        <begin position="509"/>
        <end position="526"/>
    </location>
</feature>
<sequence length="691" mass="78196">MGELRMCELFLEADKFFKGNVSAHRQITKSANFRDYCTNQKKCATKIETIGALGEALSMKLHDKENTYSDHVVLWLANKLFDAIKEKEKDNASKITLSSAYDKYLKKYMAHFKYWNSLYNIRGLEDGNLRHLRELYTLLSHICNTIVDYKKNGALSKTLSHNSTYCFNQYISLYKAFPECNSYLYLLNKLKKIYDDIRTSAIENNSSIKNFDKRFRELKMPGVKDSYSMETFKRFNFSASECKVKTTNNIPTVRNAPVKHTTIQRSKIQRGGQSIQKITPKNKDDSLNVSGPESQPKQNITFPKPGDSLLKDEPQSLKGGSDGPGIQKSPTGQENPTGKENTTGKENLTGKESPTDQKISNGQEIPTSKEIPTGQENPNGQENPSGHKISNGQESPDNGKIDQSNELETNQGKTQMSQSPEGNHDGFDFPNLEEYEKLFKTYIEEYKNSVTSSLKDIQEHLYEDIWLPLYETYSTYADYYKNFNIMEYLKGMQGNEPKTAETLDDKSPSTDNGLENPPSLSDNGTSDGEKQKAQDPQIQGPQTEDTKTEDTQTQMSGDQGNGHSQELLSTPENGSTNSEQEKNSDTPSKEQLQSSDGYTNIMSSIGVETRAIRVDVEKGTYEIGFPGNLFKGDNIVAYLITVISILVILAFMYKYFAFGRRKKAKKKKKMKKVLKLCDENNIEKLKCIHRK</sequence>
<name>A0A4V0KEG9_PLAYE</name>